<dbReference type="Gene3D" id="3.40.50.720">
    <property type="entry name" value="NAD(P)-binding Rossmann-like Domain"/>
    <property type="match status" value="1"/>
</dbReference>
<dbReference type="PANTHER" id="PTHR48079:SF6">
    <property type="entry name" value="NAD(P)-BINDING DOMAIN-CONTAINING PROTEIN-RELATED"/>
    <property type="match status" value="1"/>
</dbReference>
<name>A0ABW3BBU4_9ACTN</name>
<dbReference type="InterPro" id="IPR001509">
    <property type="entry name" value="Epimerase_deHydtase"/>
</dbReference>
<gene>
    <name evidence="3" type="ORF">ACFQZU_03660</name>
</gene>
<dbReference type="Proteomes" id="UP001596956">
    <property type="component" value="Unassembled WGS sequence"/>
</dbReference>
<dbReference type="InterPro" id="IPR051783">
    <property type="entry name" value="NAD(P)-dependent_oxidoreduct"/>
</dbReference>
<dbReference type="InterPro" id="IPR036291">
    <property type="entry name" value="NAD(P)-bd_dom_sf"/>
</dbReference>
<sequence>MRIFLIGATGVLGRALVPQLLESGHQLAVMAPDRLDTLPRGVTRVKADLLDPALELAELLSGYDAVVNLATSMPRDPAARGAWAENTRIRSQGTSVLTRALREAGIGRFVQMSITMAYADGGDTWLDESAPFDADPGREAVVLPVADLEAAVMELPAREVAWTLLRGARFAGPDTMQDLQRRQLARGALAIPGDGRTFVSMVHVADFADAVVAALLRGPAGRVFNIADEPMRVGDYFTALAKTADCPPPGRDPHAVSEPSHRVDSTAARADLGWKPRRGVLPVR</sequence>
<comment type="caution">
    <text evidence="3">The sequence shown here is derived from an EMBL/GenBank/DDBJ whole genome shotgun (WGS) entry which is preliminary data.</text>
</comment>
<feature type="region of interest" description="Disordered" evidence="1">
    <location>
        <begin position="247"/>
        <end position="267"/>
    </location>
</feature>
<feature type="compositionally biased region" description="Basic and acidic residues" evidence="1">
    <location>
        <begin position="251"/>
        <end position="264"/>
    </location>
</feature>
<accession>A0ABW3BBU4</accession>
<dbReference type="Pfam" id="PF01370">
    <property type="entry name" value="Epimerase"/>
    <property type="match status" value="1"/>
</dbReference>
<organism evidence="3 4">
    <name type="scientific">Streptomonospora algeriensis</name>
    <dbReference type="NCBI Taxonomy" id="995084"/>
    <lineage>
        <taxon>Bacteria</taxon>
        <taxon>Bacillati</taxon>
        <taxon>Actinomycetota</taxon>
        <taxon>Actinomycetes</taxon>
        <taxon>Streptosporangiales</taxon>
        <taxon>Nocardiopsidaceae</taxon>
        <taxon>Streptomonospora</taxon>
    </lineage>
</organism>
<dbReference type="PANTHER" id="PTHR48079">
    <property type="entry name" value="PROTEIN YEEZ"/>
    <property type="match status" value="1"/>
</dbReference>
<reference evidence="4" key="1">
    <citation type="journal article" date="2019" name="Int. J. Syst. Evol. Microbiol.">
        <title>The Global Catalogue of Microorganisms (GCM) 10K type strain sequencing project: providing services to taxonomists for standard genome sequencing and annotation.</title>
        <authorList>
            <consortium name="The Broad Institute Genomics Platform"/>
            <consortium name="The Broad Institute Genome Sequencing Center for Infectious Disease"/>
            <person name="Wu L."/>
            <person name="Ma J."/>
        </authorList>
    </citation>
    <scope>NUCLEOTIDE SEQUENCE [LARGE SCALE GENOMIC DNA]</scope>
    <source>
        <strain evidence="4">CCUG 63369</strain>
    </source>
</reference>
<evidence type="ECO:0000256" key="1">
    <source>
        <dbReference type="SAM" id="MobiDB-lite"/>
    </source>
</evidence>
<keyword evidence="4" id="KW-1185">Reference proteome</keyword>
<dbReference type="SUPFAM" id="SSF51735">
    <property type="entry name" value="NAD(P)-binding Rossmann-fold domains"/>
    <property type="match status" value="1"/>
</dbReference>
<feature type="domain" description="NAD-dependent epimerase/dehydratase" evidence="2">
    <location>
        <begin position="3"/>
        <end position="227"/>
    </location>
</feature>
<evidence type="ECO:0000313" key="3">
    <source>
        <dbReference type="EMBL" id="MFD0800416.1"/>
    </source>
</evidence>
<proteinExistence type="predicted"/>
<evidence type="ECO:0000313" key="4">
    <source>
        <dbReference type="Proteomes" id="UP001596956"/>
    </source>
</evidence>
<protein>
    <submittedName>
        <fullName evidence="3">NAD-dependent epimerase/dehydratase family protein</fullName>
    </submittedName>
</protein>
<dbReference type="EMBL" id="JBHTHR010000051">
    <property type="protein sequence ID" value="MFD0800416.1"/>
    <property type="molecule type" value="Genomic_DNA"/>
</dbReference>
<evidence type="ECO:0000259" key="2">
    <source>
        <dbReference type="Pfam" id="PF01370"/>
    </source>
</evidence>